<reference evidence="2" key="1">
    <citation type="submission" date="2017-02" db="EMBL/GenBank/DDBJ databases">
        <authorList>
            <person name="Varghese N."/>
            <person name="Submissions S."/>
        </authorList>
    </citation>
    <scope>NUCLEOTIDE SEQUENCE [LARGE SCALE GENOMIC DNA]</scope>
    <source>
        <strain evidence="2">ATCC 27094</strain>
    </source>
</reference>
<dbReference type="RefSeq" id="WP_085937855.1">
    <property type="nucleotide sequence ID" value="NZ_FUWJ01000016.1"/>
</dbReference>
<protein>
    <submittedName>
        <fullName evidence="1">Uncharacterized protein</fullName>
    </submittedName>
</protein>
<proteinExistence type="predicted"/>
<gene>
    <name evidence="1" type="ORF">SAMN02745126_06127</name>
</gene>
<dbReference type="Proteomes" id="UP000190092">
    <property type="component" value="Unassembled WGS sequence"/>
</dbReference>
<evidence type="ECO:0000313" key="2">
    <source>
        <dbReference type="Proteomes" id="UP000190092"/>
    </source>
</evidence>
<dbReference type="STRING" id="225324.SAMN02745126_06127"/>
<organism evidence="1 2">
    <name type="scientific">Enhydrobacter aerosaccus</name>
    <dbReference type="NCBI Taxonomy" id="225324"/>
    <lineage>
        <taxon>Bacteria</taxon>
        <taxon>Pseudomonadati</taxon>
        <taxon>Pseudomonadota</taxon>
        <taxon>Alphaproteobacteria</taxon>
        <taxon>Hyphomicrobiales</taxon>
        <taxon>Enhydrobacter</taxon>
    </lineage>
</organism>
<sequence>MPALAPRIHEVPDDLLAAIDFCYEQGWTDGLPVVPPVVDRVKSMLAAEDRPPDTVIAHHPATGLDLSLHAAAVNAVMAGCLPEYFPVVVAAFEAMDRPDFNFHGSTASTGGSAPLLVVSGPYPDRIGMNSDVNLFGPGNRPNATIGRAVRLILRNVFQMIPGISDKSTQGNPGKYSFCIAERSRGNPWPPLSEAQGYAKGVSSVTVYAGGGFCNVENHGGNTPEQILGSVADAMANYGCITLGQSVVILAPEHMRIIADAGWSRERTQDYLFAQAKRSVDGMKSVGKYRDREYDQQHGDEAHELVEPGFMHRGLRPDDILVTMGGGDAGGHSCFIPSWSRGRGSIMQHAPILAGANTQRD</sequence>
<keyword evidence="2" id="KW-1185">Reference proteome</keyword>
<evidence type="ECO:0000313" key="1">
    <source>
        <dbReference type="EMBL" id="SKA38891.1"/>
    </source>
</evidence>
<name>A0A1T4TF03_9HYPH</name>
<accession>A0A1T4TF03</accession>
<dbReference type="AlphaFoldDB" id="A0A1T4TF03"/>
<dbReference type="OrthoDB" id="5240640at2"/>
<dbReference type="EMBL" id="FUWJ01000016">
    <property type="protein sequence ID" value="SKA38891.1"/>
    <property type="molecule type" value="Genomic_DNA"/>
</dbReference>